<dbReference type="OrthoDB" id="4426445at2"/>
<sequence>MSKTGWLIYKKEDADRNRSFIDMFIEEARKQGLALHLKLRESFHIGVQEHQFVCFEEGQRIDLPDFAVVRTIDPLFTKQLELLGVPCFNSSHVAQICNDKAKTHQLLTQQGVPMVDTLFLKGEALPYIPFSFPLIAKDVHGRGGRNVYWVENKDDLLELPFEPKQDLVIQKPAPQLGKDLRVFVVGNKIVGAILRENANEFKANYTLGGSASLYELSQEERQLVHKVMAPFEFGMVGIDFLFDEKNQLLLNEIEDVVGSRTLYTKSSINILELYVSYICRKIKTV</sequence>
<comment type="caution">
    <text evidence="3">The sequence shown here is derived from an EMBL/GenBank/DDBJ whole genome shotgun (WGS) entry which is preliminary data.</text>
</comment>
<feature type="domain" description="ATP-grasp" evidence="2">
    <location>
        <begin position="104"/>
        <end position="279"/>
    </location>
</feature>
<dbReference type="Proteomes" id="UP000030403">
    <property type="component" value="Unassembled WGS sequence"/>
</dbReference>
<dbReference type="Gene3D" id="3.30.470.20">
    <property type="entry name" value="ATP-grasp fold, B domain"/>
    <property type="match status" value="1"/>
</dbReference>
<dbReference type="PANTHER" id="PTHR21621:SF2">
    <property type="entry name" value="COENZYME GAMMA-F420-2:ALPHA-L-GLUTAMATE LIGASE"/>
    <property type="match status" value="1"/>
</dbReference>
<dbReference type="PANTHER" id="PTHR21621">
    <property type="entry name" value="RIBOSOMAL PROTEIN S6 MODIFICATION PROTEIN"/>
    <property type="match status" value="1"/>
</dbReference>
<evidence type="ECO:0000313" key="4">
    <source>
        <dbReference type="Proteomes" id="UP000030403"/>
    </source>
</evidence>
<dbReference type="InterPro" id="IPR011761">
    <property type="entry name" value="ATP-grasp"/>
</dbReference>
<protein>
    <recommendedName>
        <fullName evidence="2">ATP-grasp domain-containing protein</fullName>
    </recommendedName>
</protein>
<organism evidence="3 4">
    <name type="scientific">Pontibacillus marinus BH030004 = DSM 16465</name>
    <dbReference type="NCBI Taxonomy" id="1385511"/>
    <lineage>
        <taxon>Bacteria</taxon>
        <taxon>Bacillati</taxon>
        <taxon>Bacillota</taxon>
        <taxon>Bacilli</taxon>
        <taxon>Bacillales</taxon>
        <taxon>Bacillaceae</taxon>
        <taxon>Pontibacillus</taxon>
    </lineage>
</organism>
<dbReference type="GO" id="GO:0043774">
    <property type="term" value="F:coenzyme F420-2 alpha-glutamyl ligase activity"/>
    <property type="evidence" value="ECO:0007669"/>
    <property type="project" value="TreeGrafter"/>
</dbReference>
<dbReference type="eggNOG" id="COG0189">
    <property type="taxonomic scope" value="Bacteria"/>
</dbReference>
<reference evidence="3 4" key="1">
    <citation type="submission" date="2013-08" db="EMBL/GenBank/DDBJ databases">
        <authorList>
            <person name="Huang J."/>
            <person name="Wang G."/>
        </authorList>
    </citation>
    <scope>NUCLEOTIDE SEQUENCE [LARGE SCALE GENOMIC DNA]</scope>
    <source>
        <strain evidence="3 4">BH030004</strain>
    </source>
</reference>
<dbReference type="InterPro" id="IPR013651">
    <property type="entry name" value="ATP-grasp_RimK-type"/>
</dbReference>
<dbReference type="AlphaFoldDB" id="A0A0A5GAD4"/>
<dbReference type="GO" id="GO:0046872">
    <property type="term" value="F:metal ion binding"/>
    <property type="evidence" value="ECO:0007669"/>
    <property type="project" value="InterPro"/>
</dbReference>
<accession>A0A0A5GAD4</accession>
<dbReference type="GO" id="GO:0005524">
    <property type="term" value="F:ATP binding"/>
    <property type="evidence" value="ECO:0007669"/>
    <property type="project" value="UniProtKB-UniRule"/>
</dbReference>
<keyword evidence="4" id="KW-1185">Reference proteome</keyword>
<evidence type="ECO:0000313" key="3">
    <source>
        <dbReference type="EMBL" id="KGX88055.1"/>
    </source>
</evidence>
<keyword evidence="1" id="KW-0067">ATP-binding</keyword>
<dbReference type="Pfam" id="PF08443">
    <property type="entry name" value="RimK"/>
    <property type="match status" value="1"/>
</dbReference>
<proteinExistence type="predicted"/>
<gene>
    <name evidence="3" type="ORF">N783_08875</name>
</gene>
<evidence type="ECO:0000256" key="1">
    <source>
        <dbReference type="PROSITE-ProRule" id="PRU00409"/>
    </source>
</evidence>
<dbReference type="RefSeq" id="WP_027448852.1">
    <property type="nucleotide sequence ID" value="NZ_AVPF01000021.1"/>
</dbReference>
<dbReference type="Gene3D" id="3.40.50.20">
    <property type="match status" value="1"/>
</dbReference>
<dbReference type="SUPFAM" id="SSF56059">
    <property type="entry name" value="Glutathione synthetase ATP-binding domain-like"/>
    <property type="match status" value="1"/>
</dbReference>
<dbReference type="GO" id="GO:0005737">
    <property type="term" value="C:cytoplasm"/>
    <property type="evidence" value="ECO:0007669"/>
    <property type="project" value="TreeGrafter"/>
</dbReference>
<dbReference type="PROSITE" id="PS50975">
    <property type="entry name" value="ATP_GRASP"/>
    <property type="match status" value="1"/>
</dbReference>
<dbReference type="EMBL" id="AVPF01000021">
    <property type="protein sequence ID" value="KGX88055.1"/>
    <property type="molecule type" value="Genomic_DNA"/>
</dbReference>
<dbReference type="STRING" id="1385511.GCA_000425225_02398"/>
<evidence type="ECO:0000259" key="2">
    <source>
        <dbReference type="PROSITE" id="PS50975"/>
    </source>
</evidence>
<keyword evidence="1" id="KW-0547">Nucleotide-binding</keyword>
<name>A0A0A5GAD4_9BACI</name>